<keyword evidence="2 4" id="KW-0863">Zinc-finger</keyword>
<name>A0AA39N1Z5_ARMTA</name>
<evidence type="ECO:0000256" key="4">
    <source>
        <dbReference type="PROSITE-ProRule" id="PRU00134"/>
    </source>
</evidence>
<evidence type="ECO:0000256" key="2">
    <source>
        <dbReference type="ARBA" id="ARBA00022771"/>
    </source>
</evidence>
<dbReference type="EMBL" id="JAUEPS010000026">
    <property type="protein sequence ID" value="KAK0455236.1"/>
    <property type="molecule type" value="Genomic_DNA"/>
</dbReference>
<keyword evidence="1" id="KW-0479">Metal-binding</keyword>
<dbReference type="SUPFAM" id="SSF144232">
    <property type="entry name" value="HIT/MYND zinc finger-like"/>
    <property type="match status" value="1"/>
</dbReference>
<organism evidence="7 8">
    <name type="scientific">Armillaria tabescens</name>
    <name type="common">Ringless honey mushroom</name>
    <name type="synonym">Agaricus tabescens</name>
    <dbReference type="NCBI Taxonomy" id="1929756"/>
    <lineage>
        <taxon>Eukaryota</taxon>
        <taxon>Fungi</taxon>
        <taxon>Dikarya</taxon>
        <taxon>Basidiomycota</taxon>
        <taxon>Agaricomycotina</taxon>
        <taxon>Agaricomycetes</taxon>
        <taxon>Agaricomycetidae</taxon>
        <taxon>Agaricales</taxon>
        <taxon>Marasmiineae</taxon>
        <taxon>Physalacriaceae</taxon>
        <taxon>Desarmillaria</taxon>
    </lineage>
</organism>
<dbReference type="InterPro" id="IPR002893">
    <property type="entry name" value="Znf_MYND"/>
</dbReference>
<dbReference type="Proteomes" id="UP001175211">
    <property type="component" value="Unassembled WGS sequence"/>
</dbReference>
<comment type="caution">
    <text evidence="7">The sequence shown here is derived from an EMBL/GenBank/DDBJ whole genome shotgun (WGS) entry which is preliminary data.</text>
</comment>
<evidence type="ECO:0000256" key="5">
    <source>
        <dbReference type="SAM" id="MobiDB-lite"/>
    </source>
</evidence>
<dbReference type="PROSITE" id="PS50865">
    <property type="entry name" value="ZF_MYND_2"/>
    <property type="match status" value="1"/>
</dbReference>
<dbReference type="AlphaFoldDB" id="A0AA39N1Z5"/>
<protein>
    <recommendedName>
        <fullName evidence="6">MYND-type domain-containing protein</fullName>
    </recommendedName>
</protein>
<dbReference type="GO" id="GO:0008270">
    <property type="term" value="F:zinc ion binding"/>
    <property type="evidence" value="ECO:0007669"/>
    <property type="project" value="UniProtKB-KW"/>
</dbReference>
<evidence type="ECO:0000313" key="8">
    <source>
        <dbReference type="Proteomes" id="UP001175211"/>
    </source>
</evidence>
<proteinExistence type="predicted"/>
<sequence>MSRLRPDKDKCRQAWNKSWEDDLLDRYPPGRKPSNMISAMSSQSIRFFKDTETLLSLQLKQDTRTKEICTLQRDLAEVAVKDLSNDNLEERWRSLSQQRREELVLEALYVTSCVPNGMEDWRIWCPEMTVATLSGTNDRDFIHLLKMLLPVDQVKETLSTPLLLPNPAFEELVRTNDTGLRKLANRYRLSRSYFITMTVWNILNAFYGYREQVQVVKPLYRDNSGTTKGILRQLRGLYKDEGRLPEFSEIRNNYLCQKEVVSLQNACIHCNRIEDDTSAEGERFRICSRCKAVGRVVRYCSVKCQRADWKEGFPRPHKAICGKVVLEAEKADESIPETKDTTELESGIPPPDPSFKRSPDLLHQISFITKLTPCDYVFMRPRPFDDMGIDIPDIVDKIAFTVLRRRAMINGDPVAVRGMYSILRIYAPPGISEDELKTQLKKEYGVDVDLPGEDIRDKTMDPPTEEERQIVDELVRKKLMHRNVEDPYPPADTKKELKVTHQSIEESSPPADSELRVVTNQNVEESHTPAGIAVIVYKNYLRTGTSGDQLKQVPI</sequence>
<keyword evidence="8" id="KW-1185">Reference proteome</keyword>
<evidence type="ECO:0000259" key="6">
    <source>
        <dbReference type="PROSITE" id="PS50865"/>
    </source>
</evidence>
<evidence type="ECO:0000256" key="1">
    <source>
        <dbReference type="ARBA" id="ARBA00022723"/>
    </source>
</evidence>
<accession>A0AA39N1Z5</accession>
<dbReference type="Pfam" id="PF01753">
    <property type="entry name" value="zf-MYND"/>
    <property type="match status" value="1"/>
</dbReference>
<dbReference type="Gene3D" id="6.10.140.2220">
    <property type="match status" value="1"/>
</dbReference>
<feature type="region of interest" description="Disordered" evidence="5">
    <location>
        <begin position="484"/>
        <end position="514"/>
    </location>
</feature>
<dbReference type="RefSeq" id="XP_060328746.1">
    <property type="nucleotide sequence ID" value="XM_060482706.1"/>
</dbReference>
<gene>
    <name evidence="7" type="ORF">EV420DRAFT_589522</name>
</gene>
<feature type="domain" description="MYND-type" evidence="6">
    <location>
        <begin position="267"/>
        <end position="321"/>
    </location>
</feature>
<evidence type="ECO:0000313" key="7">
    <source>
        <dbReference type="EMBL" id="KAK0455236.1"/>
    </source>
</evidence>
<keyword evidence="3" id="KW-0862">Zinc</keyword>
<dbReference type="GeneID" id="85366254"/>
<evidence type="ECO:0000256" key="3">
    <source>
        <dbReference type="ARBA" id="ARBA00022833"/>
    </source>
</evidence>
<feature type="region of interest" description="Disordered" evidence="5">
    <location>
        <begin position="335"/>
        <end position="355"/>
    </location>
</feature>
<reference evidence="7" key="1">
    <citation type="submission" date="2023-06" db="EMBL/GenBank/DDBJ databases">
        <authorList>
            <consortium name="Lawrence Berkeley National Laboratory"/>
            <person name="Ahrendt S."/>
            <person name="Sahu N."/>
            <person name="Indic B."/>
            <person name="Wong-Bajracharya J."/>
            <person name="Merenyi Z."/>
            <person name="Ke H.-M."/>
            <person name="Monk M."/>
            <person name="Kocsube S."/>
            <person name="Drula E."/>
            <person name="Lipzen A."/>
            <person name="Balint B."/>
            <person name="Henrissat B."/>
            <person name="Andreopoulos B."/>
            <person name="Martin F.M."/>
            <person name="Harder C.B."/>
            <person name="Rigling D."/>
            <person name="Ford K.L."/>
            <person name="Foster G.D."/>
            <person name="Pangilinan J."/>
            <person name="Papanicolaou A."/>
            <person name="Barry K."/>
            <person name="LaButti K."/>
            <person name="Viragh M."/>
            <person name="Koriabine M."/>
            <person name="Yan M."/>
            <person name="Riley R."/>
            <person name="Champramary S."/>
            <person name="Plett K.L."/>
            <person name="Tsai I.J."/>
            <person name="Slot J."/>
            <person name="Sipos G."/>
            <person name="Plett J."/>
            <person name="Nagy L.G."/>
            <person name="Grigoriev I.V."/>
        </authorList>
    </citation>
    <scope>NUCLEOTIDE SEQUENCE</scope>
    <source>
        <strain evidence="7">CCBAS 213</strain>
    </source>
</reference>